<sequence>MLAARRQGLCAAQEGIGALCQVLQKQSFATKHAGRPRATPAARPPPPPPATNEDVPSQLQQAHQDQLVAQQDDWVEVIDRNTK</sequence>
<protein>
    <submittedName>
        <fullName evidence="2">Uncharacterized protein</fullName>
    </submittedName>
</protein>
<accession>A0A2P6TWT7</accession>
<proteinExistence type="predicted"/>
<dbReference type="AlphaFoldDB" id="A0A2P6TWT7"/>
<organism evidence="2 3">
    <name type="scientific">Chlorella sorokiniana</name>
    <name type="common">Freshwater green alga</name>
    <dbReference type="NCBI Taxonomy" id="3076"/>
    <lineage>
        <taxon>Eukaryota</taxon>
        <taxon>Viridiplantae</taxon>
        <taxon>Chlorophyta</taxon>
        <taxon>core chlorophytes</taxon>
        <taxon>Trebouxiophyceae</taxon>
        <taxon>Chlorellales</taxon>
        <taxon>Chlorellaceae</taxon>
        <taxon>Chlorella clade</taxon>
        <taxon>Chlorella</taxon>
    </lineage>
</organism>
<evidence type="ECO:0000313" key="2">
    <source>
        <dbReference type="EMBL" id="PRW58526.1"/>
    </source>
</evidence>
<dbReference type="Proteomes" id="UP000239899">
    <property type="component" value="Unassembled WGS sequence"/>
</dbReference>
<comment type="caution">
    <text evidence="2">The sequence shown here is derived from an EMBL/GenBank/DDBJ whole genome shotgun (WGS) entry which is preliminary data.</text>
</comment>
<keyword evidence="3" id="KW-1185">Reference proteome</keyword>
<dbReference type="EMBL" id="LHPG02000005">
    <property type="protein sequence ID" value="PRW58526.1"/>
    <property type="molecule type" value="Genomic_DNA"/>
</dbReference>
<feature type="compositionally biased region" description="Low complexity" evidence="1">
    <location>
        <begin position="58"/>
        <end position="72"/>
    </location>
</feature>
<evidence type="ECO:0000313" key="3">
    <source>
        <dbReference type="Proteomes" id="UP000239899"/>
    </source>
</evidence>
<evidence type="ECO:0000256" key="1">
    <source>
        <dbReference type="SAM" id="MobiDB-lite"/>
    </source>
</evidence>
<reference evidence="2 3" key="1">
    <citation type="journal article" date="2018" name="Plant J.">
        <title>Genome sequences of Chlorella sorokiniana UTEX 1602 and Micractinium conductrix SAG 241.80: implications to maltose excretion by a green alga.</title>
        <authorList>
            <person name="Arriola M.B."/>
            <person name="Velmurugan N."/>
            <person name="Zhang Y."/>
            <person name="Plunkett M.H."/>
            <person name="Hondzo H."/>
            <person name="Barney B.M."/>
        </authorList>
    </citation>
    <scope>NUCLEOTIDE SEQUENCE [LARGE SCALE GENOMIC DNA]</scope>
    <source>
        <strain evidence="3">UTEX 1602</strain>
    </source>
</reference>
<gene>
    <name evidence="2" type="ORF">C2E21_2967</name>
</gene>
<feature type="region of interest" description="Disordered" evidence="1">
    <location>
        <begin position="29"/>
        <end position="73"/>
    </location>
</feature>
<name>A0A2P6TWT7_CHLSO</name>